<keyword evidence="1" id="KW-0812">Transmembrane</keyword>
<gene>
    <name evidence="3" type="ORF">ACFOPH_04555</name>
</gene>
<dbReference type="EMBL" id="JBHRVV010000001">
    <property type="protein sequence ID" value="MFC3457515.1"/>
    <property type="molecule type" value="Genomic_DNA"/>
</dbReference>
<keyword evidence="1" id="KW-0472">Membrane</keyword>
<sequence>MRPQRRPSWRQSGQGTIEFQIMSVLVLIPLLLGVLQMGLLVVAKNTLNVATLGAARAGAASGGSHAAMNDALALGLAALHVAKVKQATGVGMTDISAGNYTQVAVGAIGASKVDNLVYTKIRVINPVRASFEDFGIDKAGDKLIPVTKVYDNMKVGAKSGQTHADALLLKIEVRYCAELVVPFISQIILGFNRDPACLSVGTPRIPMVSQALVRMTVPPSRNTLLK</sequence>
<dbReference type="Proteomes" id="UP001595665">
    <property type="component" value="Unassembled WGS sequence"/>
</dbReference>
<keyword evidence="1" id="KW-1133">Transmembrane helix</keyword>
<dbReference type="Pfam" id="PF07811">
    <property type="entry name" value="TadE"/>
    <property type="match status" value="1"/>
</dbReference>
<name>A0ABV7PFT5_9BURK</name>
<dbReference type="RefSeq" id="WP_312549171.1">
    <property type="nucleotide sequence ID" value="NZ_JBHRVV010000001.1"/>
</dbReference>
<protein>
    <submittedName>
        <fullName evidence="3">Pilus assembly protein</fullName>
    </submittedName>
</protein>
<reference evidence="4" key="1">
    <citation type="journal article" date="2019" name="Int. J. Syst. Evol. Microbiol.">
        <title>The Global Catalogue of Microorganisms (GCM) 10K type strain sequencing project: providing services to taxonomists for standard genome sequencing and annotation.</title>
        <authorList>
            <consortium name="The Broad Institute Genomics Platform"/>
            <consortium name="The Broad Institute Genome Sequencing Center for Infectious Disease"/>
            <person name="Wu L."/>
            <person name="Ma J."/>
        </authorList>
    </citation>
    <scope>NUCLEOTIDE SEQUENCE [LARGE SCALE GENOMIC DNA]</scope>
    <source>
        <strain evidence="4">CCM 7480</strain>
    </source>
</reference>
<accession>A0ABV7PFT5</accession>
<keyword evidence="4" id="KW-1185">Reference proteome</keyword>
<organism evidence="3 4">
    <name type="scientific">Massilia haematophila</name>
    <dbReference type="NCBI Taxonomy" id="457923"/>
    <lineage>
        <taxon>Bacteria</taxon>
        <taxon>Pseudomonadati</taxon>
        <taxon>Pseudomonadota</taxon>
        <taxon>Betaproteobacteria</taxon>
        <taxon>Burkholderiales</taxon>
        <taxon>Oxalobacteraceae</taxon>
        <taxon>Telluria group</taxon>
        <taxon>Massilia</taxon>
    </lineage>
</organism>
<feature type="domain" description="TadE-like" evidence="2">
    <location>
        <begin position="13"/>
        <end position="56"/>
    </location>
</feature>
<feature type="transmembrane region" description="Helical" evidence="1">
    <location>
        <begin position="21"/>
        <end position="43"/>
    </location>
</feature>
<evidence type="ECO:0000313" key="4">
    <source>
        <dbReference type="Proteomes" id="UP001595665"/>
    </source>
</evidence>
<evidence type="ECO:0000259" key="2">
    <source>
        <dbReference type="Pfam" id="PF07811"/>
    </source>
</evidence>
<comment type="caution">
    <text evidence="3">The sequence shown here is derived from an EMBL/GenBank/DDBJ whole genome shotgun (WGS) entry which is preliminary data.</text>
</comment>
<proteinExistence type="predicted"/>
<evidence type="ECO:0000313" key="3">
    <source>
        <dbReference type="EMBL" id="MFC3457515.1"/>
    </source>
</evidence>
<evidence type="ECO:0000256" key="1">
    <source>
        <dbReference type="SAM" id="Phobius"/>
    </source>
</evidence>
<dbReference type="InterPro" id="IPR012495">
    <property type="entry name" value="TadE-like_dom"/>
</dbReference>